<dbReference type="EMBL" id="MG845393">
    <property type="protein sequence ID" value="AUV61568.1"/>
    <property type="molecule type" value="Genomic_DNA"/>
</dbReference>
<proteinExistence type="predicted"/>
<dbReference type="KEGG" id="vg:77929860"/>
<protein>
    <submittedName>
        <fullName evidence="1">Terminase small subunit</fullName>
    </submittedName>
</protein>
<reference evidence="1 2" key="1">
    <citation type="submission" date="2018-01" db="EMBL/GenBank/DDBJ databases">
        <authorList>
            <person name="Giglietti G.M."/>
            <person name="Stoner T.H."/>
            <person name="Pope W.H."/>
            <person name="Garlena R.A."/>
            <person name="Russell D.A."/>
            <person name="Jacobs-Sera D."/>
            <person name="Hatfull G.F."/>
        </authorList>
    </citation>
    <scope>NUCLEOTIDE SEQUENCE [LARGE SCALE GENOMIC DNA]</scope>
</reference>
<accession>A0A2K9VH69</accession>
<dbReference type="Proteomes" id="UP000241442">
    <property type="component" value="Segment"/>
</dbReference>
<organism evidence="1 2">
    <name type="scientific">Gordonia phage Beenie</name>
    <dbReference type="NCBI Taxonomy" id="2079397"/>
    <lineage>
        <taxon>Viruses</taxon>
        <taxon>Duplodnaviria</taxon>
        <taxon>Heunggongvirae</taxon>
        <taxon>Uroviricota</taxon>
        <taxon>Caudoviricetes</taxon>
        <taxon>Beenievirus</taxon>
        <taxon>Beenievirus beenie</taxon>
    </lineage>
</organism>
<gene>
    <name evidence="1" type="primary">2</name>
    <name evidence="1" type="ORF">PBI_BEENIE_2</name>
</gene>
<dbReference type="RefSeq" id="YP_010654017.1">
    <property type="nucleotide sequence ID" value="NC_070806.1"/>
</dbReference>
<name>A0A2K9VH69_9CAUD</name>
<evidence type="ECO:0000313" key="2">
    <source>
        <dbReference type="Proteomes" id="UP000241442"/>
    </source>
</evidence>
<keyword evidence="2" id="KW-1185">Reference proteome</keyword>
<sequence length="120" mass="13001">MGVSSLPSLDETTYAFGPAGSALWADLAEVGDPYSLTVLVIEACRLADRLTKLDLLLRGDIDTWARLTHRTLTDDYELKIDSAAAEARQTAAALRQILADIRKAKSEQDDPGDGNPLDDL</sequence>
<dbReference type="GeneID" id="77929860"/>
<evidence type="ECO:0000313" key="1">
    <source>
        <dbReference type="EMBL" id="AUV61568.1"/>
    </source>
</evidence>